<evidence type="ECO:0000313" key="3">
    <source>
        <dbReference type="Proteomes" id="UP000252355"/>
    </source>
</evidence>
<sequence>MPLRGRGPDRIVTDASTTTAEEKQGRTEHGRENPPGIALPDRRHRFGPPQSNQEKSVHDSPLWTGSNPVSTAGREIFPTWPEGVGRPRQNPE</sequence>
<dbReference type="EMBL" id="QOQW01000005">
    <property type="protein sequence ID" value="RCK80682.1"/>
    <property type="molecule type" value="Genomic_DNA"/>
</dbReference>
<comment type="caution">
    <text evidence="2">The sequence shown here is derived from an EMBL/GenBank/DDBJ whole genome shotgun (WGS) entry which is preliminary data.</text>
</comment>
<feature type="region of interest" description="Disordered" evidence="1">
    <location>
        <begin position="1"/>
        <end position="92"/>
    </location>
</feature>
<dbReference type="AlphaFoldDB" id="A0A367ZTJ6"/>
<organism evidence="2 3">
    <name type="scientific">Candidatus Ozemobacter sibiricus</name>
    <dbReference type="NCBI Taxonomy" id="2268124"/>
    <lineage>
        <taxon>Bacteria</taxon>
        <taxon>Candidatus Ozemobacteria</taxon>
        <taxon>Candidatus Ozemobacterales</taxon>
        <taxon>Candidatus Ozemobacteraceae</taxon>
        <taxon>Candidatus Ozemobacter</taxon>
    </lineage>
</organism>
<dbReference type="Proteomes" id="UP000252355">
    <property type="component" value="Unassembled WGS sequence"/>
</dbReference>
<feature type="compositionally biased region" description="Basic and acidic residues" evidence="1">
    <location>
        <begin position="1"/>
        <end position="12"/>
    </location>
</feature>
<name>A0A367ZTJ6_9BACT</name>
<evidence type="ECO:0000256" key="1">
    <source>
        <dbReference type="SAM" id="MobiDB-lite"/>
    </source>
</evidence>
<reference evidence="2 3" key="1">
    <citation type="submission" date="2018-05" db="EMBL/GenBank/DDBJ databases">
        <title>A metagenomic window into the 2 km-deep terrestrial subsurface aquifer revealed taxonomically and functionally diverse microbial community comprising novel uncultured bacterial lineages.</title>
        <authorList>
            <person name="Kadnikov V.V."/>
            <person name="Mardanov A.V."/>
            <person name="Beletsky A.V."/>
            <person name="Banks D."/>
            <person name="Pimenov N.V."/>
            <person name="Frank Y.A."/>
            <person name="Karnachuk O.V."/>
            <person name="Ravin N.V."/>
        </authorList>
    </citation>
    <scope>NUCLEOTIDE SEQUENCE [LARGE SCALE GENOMIC DNA]</scope>
    <source>
        <strain evidence="2">BY5</strain>
    </source>
</reference>
<proteinExistence type="predicted"/>
<accession>A0A367ZTJ6</accession>
<gene>
    <name evidence="2" type="ORF">OZSIB_2995</name>
</gene>
<evidence type="ECO:0000313" key="2">
    <source>
        <dbReference type="EMBL" id="RCK80682.1"/>
    </source>
</evidence>
<feature type="compositionally biased region" description="Basic and acidic residues" evidence="1">
    <location>
        <begin position="20"/>
        <end position="32"/>
    </location>
</feature>
<protein>
    <submittedName>
        <fullName evidence="2">Uncharacterized protein</fullName>
    </submittedName>
</protein>